<dbReference type="InterPro" id="IPR036249">
    <property type="entry name" value="Thioredoxin-like_sf"/>
</dbReference>
<sequence>MSVSSISSVSAKDFEDPLILEYATKESKLITETAVFEIFNIKKSEKKSSVTPRRGFLNYLCDLHDKLTLRSTMVFLGLYVFLLCFQVIFQLDERLICRPAKPPSPFFYSNNSFVTDYYDGNGLSPVNLLRKTEVIVIMYYAPWSLESKYARDAYETVAKSLSSNSQVSFYAANCFSISGSCRKSYKIHAFPVIVAYFGKIPLVYNREIAADNLYSWISDLLKPMVRLTTFDEVKNFTLYHDFSVVAYFSVNLTLLNLLTVKEFYDFQLALKRYSRFQHYLSSSLHAVQHEDLLGKTGFAVLTDSETASIFGFTYDSQIHLYYQGYKEEFPHDFNYTGPHELGQLGKTEQFFSLLNKAPTLILLVKREPLYSEQSEVSIVSQTALEYFSCNGNISVEYYKRAVTRENQRRRRFSEISLDKNSCSMLSCCSSLEDTLQWLCSTCLSKNYLATLRQPKNTCYRYNQIPNYNNLFRPLNAECEFLFSHGRAESALKECCHILNTVRQNSGKGNAYYASCNKFKLAKRFGYNSKRLFEVDESFPFDKNSIIGLSCKQNHTLRFAAVDTQNNNFWLRRWSLPNRKAQVVIADFKREAVYLMKDEFSRLLTGADKSLTSLRRMIRQFHSQKLQPHYHTEEDSIRADSGNSRMKLVRKTTATRFSQDVLDMQSESDVVVLFSGGEWHGPSSSIFYVYHNVALYFKQFSNALQFFMIDVSKNDLPWPFKMDLVPAVIFFPAHRIFRKSSSFNFPSTVPFTVPNLVSFVIAHCSTELRWRIALSSCSYLCLFRNKLCTRRRLRSISADIIDLQNLKKNYTDVLHTQLIESSIHRRRNQFQVLRNLLFVLNSLNKLSMKQIHGEAVHISEMFETLQSSTGFSNSDYATYDIS</sequence>
<dbReference type="InterPro" id="IPR052792">
    <property type="entry name" value="Thioredoxin_dom-contain_11"/>
</dbReference>
<proteinExistence type="predicted"/>
<dbReference type="STRING" id="451379.A0A0N5AQV7"/>
<dbReference type="Gene3D" id="3.40.30.10">
    <property type="entry name" value="Glutaredoxin"/>
    <property type="match status" value="2"/>
</dbReference>
<dbReference type="Proteomes" id="UP000046393">
    <property type="component" value="Unplaced"/>
</dbReference>
<evidence type="ECO:0000256" key="1">
    <source>
        <dbReference type="SAM" id="Phobius"/>
    </source>
</evidence>
<dbReference type="PANTHER" id="PTHR46497:SF1">
    <property type="entry name" value="THIOREDOXIN DOMAIN-CONTAINING PROTEIN 11"/>
    <property type="match status" value="1"/>
</dbReference>
<feature type="transmembrane region" description="Helical" evidence="1">
    <location>
        <begin position="73"/>
        <end position="91"/>
    </location>
</feature>
<keyword evidence="2" id="KW-1185">Reference proteome</keyword>
<dbReference type="WBParaSite" id="SMUV_0000708201-mRNA-1">
    <property type="protein sequence ID" value="SMUV_0000708201-mRNA-1"/>
    <property type="gene ID" value="SMUV_0000708201"/>
</dbReference>
<organism evidence="2 3">
    <name type="scientific">Syphacia muris</name>
    <dbReference type="NCBI Taxonomy" id="451379"/>
    <lineage>
        <taxon>Eukaryota</taxon>
        <taxon>Metazoa</taxon>
        <taxon>Ecdysozoa</taxon>
        <taxon>Nematoda</taxon>
        <taxon>Chromadorea</taxon>
        <taxon>Rhabditida</taxon>
        <taxon>Spirurina</taxon>
        <taxon>Oxyuridomorpha</taxon>
        <taxon>Oxyuroidea</taxon>
        <taxon>Oxyuridae</taxon>
        <taxon>Syphacia</taxon>
    </lineage>
</organism>
<protein>
    <submittedName>
        <fullName evidence="3">Thioredoxin domain-containing protein 11</fullName>
    </submittedName>
</protein>
<name>A0A0N5AQV7_9BILA</name>
<keyword evidence="1" id="KW-0812">Transmembrane</keyword>
<keyword evidence="1" id="KW-0472">Membrane</keyword>
<evidence type="ECO:0000313" key="3">
    <source>
        <dbReference type="WBParaSite" id="SMUV_0000708201-mRNA-1"/>
    </source>
</evidence>
<keyword evidence="1" id="KW-1133">Transmembrane helix</keyword>
<dbReference type="AlphaFoldDB" id="A0A0N5AQV7"/>
<dbReference type="SUPFAM" id="SSF52833">
    <property type="entry name" value="Thioredoxin-like"/>
    <property type="match status" value="2"/>
</dbReference>
<reference evidence="3" key="1">
    <citation type="submission" date="2017-02" db="UniProtKB">
        <authorList>
            <consortium name="WormBaseParasite"/>
        </authorList>
    </citation>
    <scope>IDENTIFICATION</scope>
</reference>
<dbReference type="PANTHER" id="PTHR46497">
    <property type="entry name" value="THIOREDOXIN DOMAIN-CONTAINING PROTEIN 11"/>
    <property type="match status" value="1"/>
</dbReference>
<evidence type="ECO:0000313" key="2">
    <source>
        <dbReference type="Proteomes" id="UP000046393"/>
    </source>
</evidence>
<accession>A0A0N5AQV7</accession>